<dbReference type="EMBL" id="MU155962">
    <property type="protein sequence ID" value="KAF9470506.1"/>
    <property type="molecule type" value="Genomic_DNA"/>
</dbReference>
<organism evidence="2 3">
    <name type="scientific">Pholiota conissans</name>
    <dbReference type="NCBI Taxonomy" id="109636"/>
    <lineage>
        <taxon>Eukaryota</taxon>
        <taxon>Fungi</taxon>
        <taxon>Dikarya</taxon>
        <taxon>Basidiomycota</taxon>
        <taxon>Agaricomycotina</taxon>
        <taxon>Agaricomycetes</taxon>
        <taxon>Agaricomycetidae</taxon>
        <taxon>Agaricales</taxon>
        <taxon>Agaricineae</taxon>
        <taxon>Strophariaceae</taxon>
        <taxon>Pholiota</taxon>
    </lineage>
</organism>
<name>A0A9P5YMF9_9AGAR</name>
<proteinExistence type="predicted"/>
<evidence type="ECO:0000256" key="1">
    <source>
        <dbReference type="SAM" id="MobiDB-lite"/>
    </source>
</evidence>
<evidence type="ECO:0000313" key="3">
    <source>
        <dbReference type="Proteomes" id="UP000807469"/>
    </source>
</evidence>
<feature type="region of interest" description="Disordered" evidence="1">
    <location>
        <begin position="1"/>
        <end position="93"/>
    </location>
</feature>
<protein>
    <submittedName>
        <fullName evidence="2">Uncharacterized protein</fullName>
    </submittedName>
</protein>
<gene>
    <name evidence="2" type="ORF">BDN70DRAFT_939650</name>
</gene>
<sequence length="240" mass="26227">MTRPSRSTDQQSITSAPTASSARGQAQSTGEPSDTPISLTGSTRSRYATPVPGGLRDRSTSRVRTKRGESKSPLQEEEPAASTDDEAMPPSDDVDFDYSRTIDLYLAGNSPEGDLVSFAQALSMIREWIRNGHLDGKLEVTSLHLGGPGNSAASSISQRRPVKRRCDWHPRQPLAESAYAFISEPTPDDQLRLYSPAAQGSPCHCIVQWSRNRPHSLSNPIRFVGNGLGEERRVIVQEIN</sequence>
<dbReference type="AlphaFoldDB" id="A0A9P5YMF9"/>
<feature type="compositionally biased region" description="Polar residues" evidence="1">
    <location>
        <begin position="1"/>
        <end position="46"/>
    </location>
</feature>
<dbReference type="Proteomes" id="UP000807469">
    <property type="component" value="Unassembled WGS sequence"/>
</dbReference>
<accession>A0A9P5YMF9</accession>
<reference evidence="2" key="1">
    <citation type="submission" date="2020-11" db="EMBL/GenBank/DDBJ databases">
        <authorList>
            <consortium name="DOE Joint Genome Institute"/>
            <person name="Ahrendt S."/>
            <person name="Riley R."/>
            <person name="Andreopoulos W."/>
            <person name="Labutti K."/>
            <person name="Pangilinan J."/>
            <person name="Ruiz-Duenas F.J."/>
            <person name="Barrasa J.M."/>
            <person name="Sanchez-Garcia M."/>
            <person name="Camarero S."/>
            <person name="Miyauchi S."/>
            <person name="Serrano A."/>
            <person name="Linde D."/>
            <person name="Babiker R."/>
            <person name="Drula E."/>
            <person name="Ayuso-Fernandez I."/>
            <person name="Pacheco R."/>
            <person name="Padilla G."/>
            <person name="Ferreira P."/>
            <person name="Barriuso J."/>
            <person name="Kellner H."/>
            <person name="Castanera R."/>
            <person name="Alfaro M."/>
            <person name="Ramirez L."/>
            <person name="Pisabarro A.G."/>
            <person name="Kuo A."/>
            <person name="Tritt A."/>
            <person name="Lipzen A."/>
            <person name="He G."/>
            <person name="Yan M."/>
            <person name="Ng V."/>
            <person name="Cullen D."/>
            <person name="Martin F."/>
            <person name="Rosso M.-N."/>
            <person name="Henrissat B."/>
            <person name="Hibbett D."/>
            <person name="Martinez A.T."/>
            <person name="Grigoriev I.V."/>
        </authorList>
    </citation>
    <scope>NUCLEOTIDE SEQUENCE</scope>
    <source>
        <strain evidence="2">CIRM-BRFM 674</strain>
    </source>
</reference>
<feature type="compositionally biased region" description="Acidic residues" evidence="1">
    <location>
        <begin position="75"/>
        <end position="93"/>
    </location>
</feature>
<keyword evidence="3" id="KW-1185">Reference proteome</keyword>
<comment type="caution">
    <text evidence="2">The sequence shown here is derived from an EMBL/GenBank/DDBJ whole genome shotgun (WGS) entry which is preliminary data.</text>
</comment>
<feature type="compositionally biased region" description="Basic and acidic residues" evidence="1">
    <location>
        <begin position="55"/>
        <end position="70"/>
    </location>
</feature>
<evidence type="ECO:0000313" key="2">
    <source>
        <dbReference type="EMBL" id="KAF9470506.1"/>
    </source>
</evidence>